<dbReference type="Proteomes" id="UP000220158">
    <property type="component" value="Chromosome 1"/>
</dbReference>
<dbReference type="VEuPathDB" id="PlasmoDB:PRELSG_0102100"/>
<evidence type="ECO:0000256" key="1">
    <source>
        <dbReference type="SAM" id="Phobius"/>
    </source>
</evidence>
<feature type="transmembrane region" description="Helical" evidence="1">
    <location>
        <begin position="6"/>
        <end position="30"/>
    </location>
</feature>
<evidence type="ECO:0000313" key="3">
    <source>
        <dbReference type="Proteomes" id="UP000220158"/>
    </source>
</evidence>
<dbReference type="RefSeq" id="XP_028531386.1">
    <property type="nucleotide sequence ID" value="XM_028678156.1"/>
</dbReference>
<gene>
    <name evidence="2" type="ORF">PRELSG_0102100</name>
</gene>
<keyword evidence="1" id="KW-0812">Transmembrane</keyword>
<dbReference type="AlphaFoldDB" id="A0A1J1H454"/>
<dbReference type="GeneID" id="39734271"/>
<keyword evidence="1" id="KW-1133">Transmembrane helix</keyword>
<accession>A0A1J1H454</accession>
<dbReference type="EMBL" id="LN835296">
    <property type="protein sequence ID" value="CRG98376.1"/>
    <property type="molecule type" value="Genomic_DNA"/>
</dbReference>
<keyword evidence="3" id="KW-1185">Reference proteome</keyword>
<protein>
    <submittedName>
        <fullName evidence="2">Uncharacterized protein</fullName>
    </submittedName>
</protein>
<reference evidence="2 3" key="1">
    <citation type="submission" date="2015-04" db="EMBL/GenBank/DDBJ databases">
        <authorList>
            <consortium name="Pathogen Informatics"/>
        </authorList>
    </citation>
    <scope>NUCLEOTIDE SEQUENCE [LARGE SCALE GENOMIC DNA]</scope>
    <source>
        <strain evidence="2 3">SGS1</strain>
    </source>
</reference>
<evidence type="ECO:0000313" key="2">
    <source>
        <dbReference type="EMBL" id="CRG98376.1"/>
    </source>
</evidence>
<organism evidence="2 3">
    <name type="scientific">Plasmodium relictum</name>
    <dbReference type="NCBI Taxonomy" id="85471"/>
    <lineage>
        <taxon>Eukaryota</taxon>
        <taxon>Sar</taxon>
        <taxon>Alveolata</taxon>
        <taxon>Apicomplexa</taxon>
        <taxon>Aconoidasida</taxon>
        <taxon>Haemosporida</taxon>
        <taxon>Plasmodiidae</taxon>
        <taxon>Plasmodium</taxon>
        <taxon>Plasmodium (Haemamoeba)</taxon>
    </lineage>
</organism>
<name>A0A1J1H454_PLARL</name>
<proteinExistence type="predicted"/>
<keyword evidence="1" id="KW-0472">Membrane</keyword>
<dbReference type="KEGG" id="prel:PRELSG_0102100"/>
<sequence>MGIFKINYFFCTLLVIYLWETFLYNANLFVTLSNSILQKYDLQVYHKRRNLAESNFSSTSNKRNYEIFQDESLYAYCLCEVEYLSVKKSIPVIIDEHGNLTKEVVKGVTKIDNTVRVLLNFKDIIFSEERVQNLILRMTNRFEERISSPLKKSEIDLMLKHLEAEFELSYNLFQSIYDHHNGEDINRILGDWLIKAIINLFQYTMLGYCACIYKYPRTDSLTKDIIIFVVH</sequence>